<name>A0ABP5GPI0_9ACTN</name>
<accession>A0ABP5GPI0</accession>
<keyword evidence="3" id="KW-1185">Reference proteome</keyword>
<dbReference type="Proteomes" id="UP001403094">
    <property type="component" value="Unassembled WGS sequence"/>
</dbReference>
<evidence type="ECO:0000313" key="3">
    <source>
        <dbReference type="Proteomes" id="UP001403094"/>
    </source>
</evidence>
<evidence type="ECO:0000313" key="2">
    <source>
        <dbReference type="EMBL" id="GAA2053289.1"/>
    </source>
</evidence>
<evidence type="ECO:0000256" key="1">
    <source>
        <dbReference type="SAM" id="MobiDB-lite"/>
    </source>
</evidence>
<feature type="region of interest" description="Disordered" evidence="1">
    <location>
        <begin position="27"/>
        <end position="81"/>
    </location>
</feature>
<protein>
    <submittedName>
        <fullName evidence="2">Uncharacterized protein</fullName>
    </submittedName>
</protein>
<reference evidence="3" key="1">
    <citation type="journal article" date="2019" name="Int. J. Syst. Evol. Microbiol.">
        <title>The Global Catalogue of Microorganisms (GCM) 10K type strain sequencing project: providing services to taxonomists for standard genome sequencing and annotation.</title>
        <authorList>
            <consortium name="The Broad Institute Genomics Platform"/>
            <consortium name="The Broad Institute Genome Sequencing Center for Infectious Disease"/>
            <person name="Wu L."/>
            <person name="Ma J."/>
        </authorList>
    </citation>
    <scope>NUCLEOTIDE SEQUENCE [LARGE SCALE GENOMIC DNA]</scope>
    <source>
        <strain evidence="3">JCM 14549</strain>
    </source>
</reference>
<dbReference type="RefSeq" id="WP_176128376.1">
    <property type="nucleotide sequence ID" value="NZ_BAAANQ010000004.1"/>
</dbReference>
<gene>
    <name evidence="2" type="ORF">GCM10009757_28050</name>
</gene>
<organism evidence="2 3">
    <name type="scientific">Streptomyces cheonanensis</name>
    <dbReference type="NCBI Taxonomy" id="312720"/>
    <lineage>
        <taxon>Bacteria</taxon>
        <taxon>Bacillati</taxon>
        <taxon>Actinomycetota</taxon>
        <taxon>Actinomycetes</taxon>
        <taxon>Kitasatosporales</taxon>
        <taxon>Streptomycetaceae</taxon>
        <taxon>Streptomyces</taxon>
    </lineage>
</organism>
<sequence length="81" mass="8991">MSRRGRPPLTGLLRHIAARLLRRHSLATDAPTIRLRLPSPTPAGDRPRPLPTLPELPDEEAMRARLRDAASPGGHDHRRTA</sequence>
<proteinExistence type="predicted"/>
<dbReference type="EMBL" id="BAAANQ010000004">
    <property type="protein sequence ID" value="GAA2053289.1"/>
    <property type="molecule type" value="Genomic_DNA"/>
</dbReference>
<comment type="caution">
    <text evidence="2">The sequence shown here is derived from an EMBL/GenBank/DDBJ whole genome shotgun (WGS) entry which is preliminary data.</text>
</comment>